<evidence type="ECO:0000313" key="2">
    <source>
        <dbReference type="EMBL" id="XBX74213.1"/>
    </source>
</evidence>
<evidence type="ECO:0000259" key="1">
    <source>
        <dbReference type="Pfam" id="PF00144"/>
    </source>
</evidence>
<dbReference type="Gene3D" id="3.40.710.10">
    <property type="entry name" value="DD-peptidase/beta-lactamase superfamily"/>
    <property type="match status" value="1"/>
</dbReference>
<dbReference type="SUPFAM" id="SSF56601">
    <property type="entry name" value="beta-lactamase/transpeptidase-like"/>
    <property type="match status" value="1"/>
</dbReference>
<name>A0AAU7VJI1_9FIRM</name>
<gene>
    <name evidence="2" type="ORF">PRVXT_002240</name>
</gene>
<dbReference type="RefSeq" id="WP_350342971.1">
    <property type="nucleotide sequence ID" value="NZ_CP158367.1"/>
</dbReference>
<proteinExistence type="predicted"/>
<dbReference type="PANTHER" id="PTHR43283:SF7">
    <property type="entry name" value="BETA-LACTAMASE-RELATED DOMAIN-CONTAINING PROTEIN"/>
    <property type="match status" value="1"/>
</dbReference>
<dbReference type="EC" id="3.-.-.-" evidence="2"/>
<reference evidence="2" key="1">
    <citation type="journal article" date="2013" name="Extremophiles">
        <title>Proteinivorax tanatarense gen. nov., sp. nov., an anaerobic, haloalkaliphilic, proteolytic bacterium isolated from a decaying algal bloom, and proposal of Proteinivoraceae fam. nov.</title>
        <authorList>
            <person name="Kevbrin V."/>
            <person name="Boltyanskaya Y."/>
            <person name="Zhilina T."/>
            <person name="Kolganova T."/>
            <person name="Lavrentjeva E."/>
            <person name="Kuznetsov B."/>
        </authorList>
    </citation>
    <scope>NUCLEOTIDE SEQUENCE</scope>
    <source>
        <strain evidence="2">Z-910T</strain>
    </source>
</reference>
<protein>
    <submittedName>
        <fullName evidence="2">Serine hydrolase</fullName>
        <ecNumber evidence="2">3.-.-.-</ecNumber>
    </submittedName>
</protein>
<dbReference type="InterPro" id="IPR001466">
    <property type="entry name" value="Beta-lactam-related"/>
</dbReference>
<reference evidence="2" key="2">
    <citation type="submission" date="2024-06" db="EMBL/GenBank/DDBJ databases">
        <authorList>
            <person name="Petrova K.O."/>
            <person name="Toshchakov S.V."/>
            <person name="Boltjanskaja Y.V."/>
            <person name="Kevbrin V."/>
        </authorList>
    </citation>
    <scope>NUCLEOTIDE SEQUENCE</scope>
    <source>
        <strain evidence="2">Z-910T</strain>
    </source>
</reference>
<dbReference type="AlphaFoldDB" id="A0AAU7VJI1"/>
<dbReference type="GO" id="GO:0016787">
    <property type="term" value="F:hydrolase activity"/>
    <property type="evidence" value="ECO:0007669"/>
    <property type="project" value="UniProtKB-KW"/>
</dbReference>
<feature type="domain" description="Beta-lactamase-related" evidence="1">
    <location>
        <begin position="110"/>
        <end position="349"/>
    </location>
</feature>
<dbReference type="EMBL" id="CP158367">
    <property type="protein sequence ID" value="XBX74213.1"/>
    <property type="molecule type" value="Genomic_DNA"/>
</dbReference>
<accession>A0AAU7VJI1</accession>
<sequence length="370" mass="42316">MGKSFLVFALLLLMVLPVIGCNGEEELDLDEVKEELERYMTQRQMDIARVESFLEKAEPRDVGMDEEKLYNMVHNLHFNDFDVESIVILKDDYEVLEYYRGRYNDYHQKSVTKSITATLMGIAIEEGYIDGVDQKIIDFFPEVEDMEVDANLEKVTIEHLLTMTAGFQWNEHDVPYSLPSNDYTAKCESDNPISYILTKPIEEEPGQNWCYNSGQSHLLSIIIERATGMDTMSFAEEKLFAPLEINSVNVSWRSDKQGYQYGGSRIRMHTKDLAKIGYLYLNDGVYNGKQILSSQWVEEATSIKANTPSYGYQFWIYSYEEYEVITASGSGGQALYIVPELDMVVAINSFLKGSDQVPYSILTTIVDSIE</sequence>
<dbReference type="PANTHER" id="PTHR43283">
    <property type="entry name" value="BETA-LACTAMASE-RELATED"/>
    <property type="match status" value="1"/>
</dbReference>
<dbReference type="InterPro" id="IPR050789">
    <property type="entry name" value="Diverse_Enzym_Activities"/>
</dbReference>
<keyword evidence="2" id="KW-0378">Hydrolase</keyword>
<dbReference type="Pfam" id="PF00144">
    <property type="entry name" value="Beta-lactamase"/>
    <property type="match status" value="1"/>
</dbReference>
<organism evidence="2">
    <name type="scientific">Proteinivorax tanatarense</name>
    <dbReference type="NCBI Taxonomy" id="1260629"/>
    <lineage>
        <taxon>Bacteria</taxon>
        <taxon>Bacillati</taxon>
        <taxon>Bacillota</taxon>
        <taxon>Clostridia</taxon>
        <taxon>Eubacteriales</taxon>
        <taxon>Proteinivoracaceae</taxon>
        <taxon>Proteinivorax</taxon>
    </lineage>
</organism>
<dbReference type="InterPro" id="IPR012338">
    <property type="entry name" value="Beta-lactam/transpept-like"/>
</dbReference>